<comment type="caution">
    <text evidence="1">The sequence shown here is derived from an EMBL/GenBank/DDBJ whole genome shotgun (WGS) entry which is preliminary data.</text>
</comment>
<sequence>MKKGKTPEQNLEDIDKIYEKLEKEKEDRLIDLIVEIIVSSTMREYYESIDSKDKLTPNNKIDE</sequence>
<dbReference type="OrthoDB" id="1495648at2"/>
<reference evidence="1 2" key="1">
    <citation type="submission" date="2019-02" db="EMBL/GenBank/DDBJ databases">
        <authorList>
            <person name="Li Y."/>
        </authorList>
    </citation>
    <scope>NUCLEOTIDE SEQUENCE [LARGE SCALE GENOMIC DNA]</scope>
    <source>
        <strain evidence="1 2">30C10-4-7</strain>
    </source>
</reference>
<dbReference type="EMBL" id="SGIT01000002">
    <property type="protein sequence ID" value="RZF59267.1"/>
    <property type="molecule type" value="Genomic_DNA"/>
</dbReference>
<dbReference type="AlphaFoldDB" id="A0A4Q6XRX7"/>
<accession>A0A4Q6XRX7</accession>
<organism evidence="1 2">
    <name type="scientific">Sphingobacterium corticibacterium</name>
    <dbReference type="NCBI Taxonomy" id="2484746"/>
    <lineage>
        <taxon>Bacteria</taxon>
        <taxon>Pseudomonadati</taxon>
        <taxon>Bacteroidota</taxon>
        <taxon>Sphingobacteriia</taxon>
        <taxon>Sphingobacteriales</taxon>
        <taxon>Sphingobacteriaceae</taxon>
        <taxon>Sphingobacterium</taxon>
    </lineage>
</organism>
<evidence type="ECO:0000313" key="1">
    <source>
        <dbReference type="EMBL" id="RZF59267.1"/>
    </source>
</evidence>
<protein>
    <submittedName>
        <fullName evidence="1">Uncharacterized protein</fullName>
    </submittedName>
</protein>
<proteinExistence type="predicted"/>
<name>A0A4Q6XRX7_9SPHI</name>
<dbReference type="RefSeq" id="WP_130141190.1">
    <property type="nucleotide sequence ID" value="NZ_SGIT01000002.1"/>
</dbReference>
<keyword evidence="2" id="KW-1185">Reference proteome</keyword>
<gene>
    <name evidence="1" type="ORF">EWE74_08740</name>
</gene>
<dbReference type="Proteomes" id="UP000292855">
    <property type="component" value="Unassembled WGS sequence"/>
</dbReference>
<evidence type="ECO:0000313" key="2">
    <source>
        <dbReference type="Proteomes" id="UP000292855"/>
    </source>
</evidence>